<dbReference type="EMBL" id="QOCS01000028">
    <property type="protein sequence ID" value="RHW44644.1"/>
    <property type="molecule type" value="Genomic_DNA"/>
</dbReference>
<protein>
    <submittedName>
        <fullName evidence="1">Uncharacterized protein</fullName>
    </submittedName>
</protein>
<dbReference type="Gene3D" id="2.30.30.100">
    <property type="match status" value="1"/>
</dbReference>
<accession>A0A417Z216</accession>
<dbReference type="RefSeq" id="WP_118911253.1">
    <property type="nucleotide sequence ID" value="NZ_QOCS01000028.1"/>
</dbReference>
<proteinExistence type="predicted"/>
<reference evidence="1 2" key="1">
    <citation type="submission" date="2018-07" db="EMBL/GenBank/DDBJ databases">
        <title>Genome sequences of six Lactobacillus spp. isolated from bumble bee guts.</title>
        <authorList>
            <person name="Motta E.V.S."/>
            <person name="Moran N.A."/>
        </authorList>
    </citation>
    <scope>NUCLEOTIDE SEQUENCE [LARGE SCALE GENOMIC DNA]</scope>
    <source>
        <strain evidence="1 2">LV-8.1</strain>
    </source>
</reference>
<gene>
    <name evidence="1" type="ORF">DS832_08880</name>
</gene>
<evidence type="ECO:0000313" key="2">
    <source>
        <dbReference type="Proteomes" id="UP000284822"/>
    </source>
</evidence>
<dbReference type="AlphaFoldDB" id="A0A417Z216"/>
<sequence>MGKNHLNATFEEIKKHGYYTKLGKIITVHTLDGKALRGKLTCIGMYEIFLVVKDKEENKQEITIFKNAIKYIN</sequence>
<organism evidence="1 2">
    <name type="scientific">Bombilactobacillus bombi</name>
    <dbReference type="NCBI Taxonomy" id="1303590"/>
    <lineage>
        <taxon>Bacteria</taxon>
        <taxon>Bacillati</taxon>
        <taxon>Bacillota</taxon>
        <taxon>Bacilli</taxon>
        <taxon>Lactobacillales</taxon>
        <taxon>Lactobacillaceae</taxon>
        <taxon>Bombilactobacillus</taxon>
    </lineage>
</organism>
<evidence type="ECO:0000313" key="1">
    <source>
        <dbReference type="EMBL" id="RHW44644.1"/>
    </source>
</evidence>
<comment type="caution">
    <text evidence="1">The sequence shown here is derived from an EMBL/GenBank/DDBJ whole genome shotgun (WGS) entry which is preliminary data.</text>
</comment>
<name>A0A417Z216_9LACO</name>
<dbReference type="Proteomes" id="UP000284822">
    <property type="component" value="Unassembled WGS sequence"/>
</dbReference>